<dbReference type="PANTHER" id="PTHR25462">
    <property type="entry name" value="BONUS, ISOFORM C-RELATED"/>
    <property type="match status" value="1"/>
</dbReference>
<feature type="compositionally biased region" description="Basic and acidic residues" evidence="5">
    <location>
        <begin position="236"/>
        <end position="250"/>
    </location>
</feature>
<evidence type="ECO:0000256" key="2">
    <source>
        <dbReference type="ARBA" id="ARBA00022771"/>
    </source>
</evidence>
<evidence type="ECO:0000256" key="5">
    <source>
        <dbReference type="SAM" id="MobiDB-lite"/>
    </source>
</evidence>
<dbReference type="EMBL" id="JAEAOA010000938">
    <property type="protein sequence ID" value="KAK3610987.1"/>
    <property type="molecule type" value="Genomic_DNA"/>
</dbReference>
<feature type="compositionally biased region" description="Polar residues" evidence="5">
    <location>
        <begin position="221"/>
        <end position="235"/>
    </location>
</feature>
<evidence type="ECO:0000256" key="1">
    <source>
        <dbReference type="ARBA" id="ARBA00022723"/>
    </source>
</evidence>
<name>A0AAE0TIB7_9BIVA</name>
<protein>
    <recommendedName>
        <fullName evidence="6">RING-type domain-containing protein</fullName>
    </recommendedName>
</protein>
<dbReference type="PROSITE" id="PS50089">
    <property type="entry name" value="ZF_RING_2"/>
    <property type="match status" value="1"/>
</dbReference>
<reference evidence="7" key="2">
    <citation type="journal article" date="2021" name="Genome Biol. Evol.">
        <title>Developing a high-quality reference genome for a parasitic bivalve with doubly uniparental inheritance (Bivalvia: Unionida).</title>
        <authorList>
            <person name="Smith C.H."/>
        </authorList>
    </citation>
    <scope>NUCLEOTIDE SEQUENCE</scope>
    <source>
        <strain evidence="7">CHS0354</strain>
        <tissue evidence="7">Mantle</tissue>
    </source>
</reference>
<dbReference type="InterPro" id="IPR001841">
    <property type="entry name" value="Znf_RING"/>
</dbReference>
<feature type="region of interest" description="Disordered" evidence="5">
    <location>
        <begin position="173"/>
        <end position="278"/>
    </location>
</feature>
<feature type="region of interest" description="Disordered" evidence="5">
    <location>
        <begin position="566"/>
        <end position="599"/>
    </location>
</feature>
<dbReference type="InterPro" id="IPR013083">
    <property type="entry name" value="Znf_RING/FYVE/PHD"/>
</dbReference>
<sequence length="695" mass="78922">MAKPWIRVSRLQMDTISCKLCNKIYQNPQILNCLHSFCATCLQQKISQDNYAENKLLCPLCKECTYVEDGVENLPYNTMLVRFIAQAQHEELLLVCDRVISEDIHDPEKERLQSEEGVEDSHCHEIKHQSGNDLNQSKCAENQSDKESSQPQQGMEGTCSLEIKHQSGNDLDQSKYAENQSDKESSQPQQDMEGSHSLETNHQSGNDFYQSKCSEKKSENETSQYEQSKEGSNSPETKHQSGNDLYKSKCAENQSDNSLDQSKSVENQSGVTSDSNSCLDGDFHSNSFLSDSLEIKVSEDGSDTRSVFSWNAFPLVSLSENTEDVLRNQERKKAIEAMELRENVKTLVTNLQETALGVVYALESINLSYHEWLDNRENVKRAIKERSMHLQKMIKCQERKLLSTVEDNIIENNMKDEMTNSKDQLQGVLRGTLNATEFLKLLIEFGNGTDFLTLQDIIKARANHLSNPNIQLRRQKFTFKPPMKDSDNFIDEAFGQLKEESSIQSVELNTKQTINCENMTINPSADAADYDNKHFPLPLSDQLQAQYSDESYGYNHHGLQYITIDDRSNSASEDDPSTKSYAEKSSDVISGHKSKTSTSRCRRRMSFNDISSRVQNIASKKLQTRRISVPANDSSITSNISKRRFCALSLLMRSKSQEEGTPSELETNANIAQLEWIRENIRKKTLSRQSSQPES</sequence>
<keyword evidence="3" id="KW-0862">Zinc</keyword>
<evidence type="ECO:0000313" key="8">
    <source>
        <dbReference type="Proteomes" id="UP001195483"/>
    </source>
</evidence>
<dbReference type="InterPro" id="IPR018957">
    <property type="entry name" value="Znf_C3HC4_RING-type"/>
</dbReference>
<reference evidence="7" key="3">
    <citation type="submission" date="2023-05" db="EMBL/GenBank/DDBJ databases">
        <authorList>
            <person name="Smith C.H."/>
        </authorList>
    </citation>
    <scope>NUCLEOTIDE SEQUENCE</scope>
    <source>
        <strain evidence="7">CHS0354</strain>
        <tissue evidence="7">Mantle</tissue>
    </source>
</reference>
<feature type="compositionally biased region" description="Polar residues" evidence="5">
    <location>
        <begin position="251"/>
        <end position="278"/>
    </location>
</feature>
<evidence type="ECO:0000313" key="7">
    <source>
        <dbReference type="EMBL" id="KAK3610987.1"/>
    </source>
</evidence>
<evidence type="ECO:0000256" key="3">
    <source>
        <dbReference type="ARBA" id="ARBA00022833"/>
    </source>
</evidence>
<comment type="caution">
    <text evidence="7">The sequence shown here is derived from an EMBL/GenBank/DDBJ whole genome shotgun (WGS) entry which is preliminary data.</text>
</comment>
<feature type="compositionally biased region" description="Basic and acidic residues" evidence="5">
    <location>
        <begin position="173"/>
        <end position="185"/>
    </location>
</feature>
<feature type="compositionally biased region" description="Polar residues" evidence="5">
    <location>
        <begin position="131"/>
        <end position="142"/>
    </location>
</feature>
<gene>
    <name evidence="7" type="ORF">CHS0354_015103</name>
</gene>
<accession>A0AAE0TIB7</accession>
<organism evidence="7 8">
    <name type="scientific">Potamilus streckersoni</name>
    <dbReference type="NCBI Taxonomy" id="2493646"/>
    <lineage>
        <taxon>Eukaryota</taxon>
        <taxon>Metazoa</taxon>
        <taxon>Spiralia</taxon>
        <taxon>Lophotrochozoa</taxon>
        <taxon>Mollusca</taxon>
        <taxon>Bivalvia</taxon>
        <taxon>Autobranchia</taxon>
        <taxon>Heteroconchia</taxon>
        <taxon>Palaeoheterodonta</taxon>
        <taxon>Unionida</taxon>
        <taxon>Unionoidea</taxon>
        <taxon>Unionidae</taxon>
        <taxon>Ambleminae</taxon>
        <taxon>Lampsilini</taxon>
        <taxon>Potamilus</taxon>
    </lineage>
</organism>
<dbReference type="Gene3D" id="3.30.40.10">
    <property type="entry name" value="Zinc/RING finger domain, C3HC4 (zinc finger)"/>
    <property type="match status" value="1"/>
</dbReference>
<dbReference type="InterPro" id="IPR017907">
    <property type="entry name" value="Znf_RING_CS"/>
</dbReference>
<feature type="compositionally biased region" description="Basic and acidic residues" evidence="5">
    <location>
        <begin position="109"/>
        <end position="130"/>
    </location>
</feature>
<keyword evidence="1" id="KW-0479">Metal-binding</keyword>
<keyword evidence="2 4" id="KW-0863">Zinc-finger</keyword>
<evidence type="ECO:0000256" key="4">
    <source>
        <dbReference type="PROSITE-ProRule" id="PRU00175"/>
    </source>
</evidence>
<feature type="domain" description="RING-type" evidence="6">
    <location>
        <begin position="18"/>
        <end position="62"/>
    </location>
</feature>
<proteinExistence type="predicted"/>
<feature type="compositionally biased region" description="Polar residues" evidence="5">
    <location>
        <begin position="186"/>
        <end position="212"/>
    </location>
</feature>
<dbReference type="AlphaFoldDB" id="A0AAE0TIB7"/>
<dbReference type="GO" id="GO:0008270">
    <property type="term" value="F:zinc ion binding"/>
    <property type="evidence" value="ECO:0007669"/>
    <property type="project" value="UniProtKB-KW"/>
</dbReference>
<evidence type="ECO:0000259" key="6">
    <source>
        <dbReference type="PROSITE" id="PS50089"/>
    </source>
</evidence>
<dbReference type="PANTHER" id="PTHR25462:SF296">
    <property type="entry name" value="MEIOTIC P26, ISOFORM F"/>
    <property type="match status" value="1"/>
</dbReference>
<dbReference type="SUPFAM" id="SSF57850">
    <property type="entry name" value="RING/U-box"/>
    <property type="match status" value="1"/>
</dbReference>
<dbReference type="InterPro" id="IPR047153">
    <property type="entry name" value="TRIM45/56/19-like"/>
</dbReference>
<dbReference type="Pfam" id="PF00097">
    <property type="entry name" value="zf-C3HC4"/>
    <property type="match status" value="1"/>
</dbReference>
<feature type="region of interest" description="Disordered" evidence="5">
    <location>
        <begin position="109"/>
        <end position="157"/>
    </location>
</feature>
<reference evidence="7" key="1">
    <citation type="journal article" date="2021" name="Genome Biol. Evol.">
        <title>A High-Quality Reference Genome for a Parasitic Bivalve with Doubly Uniparental Inheritance (Bivalvia: Unionida).</title>
        <authorList>
            <person name="Smith C.H."/>
        </authorList>
    </citation>
    <scope>NUCLEOTIDE SEQUENCE</scope>
    <source>
        <strain evidence="7">CHS0354</strain>
    </source>
</reference>
<dbReference type="PROSITE" id="PS00518">
    <property type="entry name" value="ZF_RING_1"/>
    <property type="match status" value="1"/>
</dbReference>
<dbReference type="Proteomes" id="UP001195483">
    <property type="component" value="Unassembled WGS sequence"/>
</dbReference>
<keyword evidence="8" id="KW-1185">Reference proteome</keyword>
<dbReference type="SMART" id="SM00184">
    <property type="entry name" value="RING"/>
    <property type="match status" value="1"/>
</dbReference>